<dbReference type="Pfam" id="PF17820">
    <property type="entry name" value="PDZ_6"/>
    <property type="match status" value="1"/>
</dbReference>
<name>A0A084IJQ5_SALHC</name>
<keyword evidence="7 19" id="KW-0645">Protease</keyword>
<evidence type="ECO:0000256" key="13">
    <source>
        <dbReference type="ARBA" id="ARBA00023016"/>
    </source>
</evidence>
<feature type="region of interest" description="Disordered" evidence="17">
    <location>
        <begin position="58"/>
        <end position="116"/>
    </location>
</feature>
<dbReference type="STRING" id="1304275.C41B8_12729"/>
<feature type="domain" description="PDZ" evidence="18">
    <location>
        <begin position="403"/>
        <end position="485"/>
    </location>
</feature>
<organism evidence="19 20">
    <name type="scientific">Salinisphaera hydrothermalis (strain C41B8)</name>
    <dbReference type="NCBI Taxonomy" id="1304275"/>
    <lineage>
        <taxon>Bacteria</taxon>
        <taxon>Pseudomonadati</taxon>
        <taxon>Pseudomonadota</taxon>
        <taxon>Gammaproteobacteria</taxon>
        <taxon>Salinisphaerales</taxon>
        <taxon>Salinisphaeraceae</taxon>
        <taxon>Salinisphaera</taxon>
    </lineage>
</organism>
<comment type="function">
    <text evidence="2">Might be efficient in the degradation of transiently denatured and unfolded proteins which accumulate in the periplasm following stress conditions.</text>
</comment>
<dbReference type="AlphaFoldDB" id="A0A084IJQ5"/>
<evidence type="ECO:0000256" key="4">
    <source>
        <dbReference type="ARBA" id="ARBA00010541"/>
    </source>
</evidence>
<dbReference type="PANTHER" id="PTHR22939:SF130">
    <property type="entry name" value="PERIPLASMIC SERINE ENDOPROTEASE DEGP-LIKE-RELATED"/>
    <property type="match status" value="1"/>
</dbReference>
<dbReference type="eggNOG" id="COG0265">
    <property type="taxonomic scope" value="Bacteria"/>
</dbReference>
<dbReference type="PANTHER" id="PTHR22939">
    <property type="entry name" value="SERINE PROTEASE FAMILY S1C HTRA-RELATED"/>
    <property type="match status" value="1"/>
</dbReference>
<feature type="region of interest" description="Disordered" evidence="17">
    <location>
        <begin position="386"/>
        <end position="411"/>
    </location>
</feature>
<protein>
    <recommendedName>
        <fullName evidence="6">Probable periplasmic serine endoprotease DegP-like</fullName>
        <ecNumber evidence="5">3.4.21.107</ecNumber>
    </recommendedName>
    <alternativeName>
        <fullName evidence="14">Protease Do</fullName>
    </alternativeName>
</protein>
<dbReference type="PROSITE" id="PS50106">
    <property type="entry name" value="PDZ"/>
    <property type="match status" value="2"/>
</dbReference>
<evidence type="ECO:0000256" key="9">
    <source>
        <dbReference type="ARBA" id="ARBA00022737"/>
    </source>
</evidence>
<feature type="active site" description="Charge relay system" evidence="15">
    <location>
        <position position="134"/>
    </location>
</feature>
<feature type="binding site" evidence="16">
    <location>
        <begin position="235"/>
        <end position="237"/>
    </location>
    <ligand>
        <name>substrate</name>
    </ligand>
</feature>
<proteinExistence type="inferred from homology"/>
<accession>A0A084IJQ5</accession>
<feature type="domain" description="PDZ" evidence="18">
    <location>
        <begin position="274"/>
        <end position="372"/>
    </location>
</feature>
<evidence type="ECO:0000256" key="6">
    <source>
        <dbReference type="ARBA" id="ARBA00013958"/>
    </source>
</evidence>
<dbReference type="EC" id="3.4.21.107" evidence="5"/>
<dbReference type="PRINTS" id="PR00834">
    <property type="entry name" value="PROTEASES2C"/>
</dbReference>
<keyword evidence="12" id="KW-0720">Serine protease</keyword>
<comment type="subcellular location">
    <subcellularLocation>
        <location evidence="3">Periplasm</location>
    </subcellularLocation>
</comment>
<feature type="compositionally biased region" description="Basic and acidic residues" evidence="17">
    <location>
        <begin position="21"/>
        <end position="30"/>
    </location>
</feature>
<dbReference type="InterPro" id="IPR036034">
    <property type="entry name" value="PDZ_sf"/>
</dbReference>
<keyword evidence="10" id="KW-0574">Periplasm</keyword>
<dbReference type="Pfam" id="PF13180">
    <property type="entry name" value="PDZ_2"/>
    <property type="match status" value="1"/>
</dbReference>
<reference evidence="19 20" key="1">
    <citation type="submission" date="2013-03" db="EMBL/GenBank/DDBJ databases">
        <title>Salinisphaera hydrothermalis C41B8 Genome Sequencing.</title>
        <authorList>
            <person name="Li C."/>
            <person name="Lai Q."/>
            <person name="Shao Z."/>
        </authorList>
    </citation>
    <scope>NUCLEOTIDE SEQUENCE [LARGE SCALE GENOMIC DNA]</scope>
    <source>
        <strain evidence="19 20">C41B8</strain>
    </source>
</reference>
<evidence type="ECO:0000313" key="19">
    <source>
        <dbReference type="EMBL" id="KEZ76939.1"/>
    </source>
</evidence>
<dbReference type="SUPFAM" id="SSF50494">
    <property type="entry name" value="Trypsin-like serine proteases"/>
    <property type="match status" value="1"/>
</dbReference>
<evidence type="ECO:0000256" key="16">
    <source>
        <dbReference type="PIRSR" id="PIRSR611782-2"/>
    </source>
</evidence>
<evidence type="ECO:0000256" key="14">
    <source>
        <dbReference type="ARBA" id="ARBA00032850"/>
    </source>
</evidence>
<gene>
    <name evidence="19" type="ORF">C41B8_12729</name>
</gene>
<dbReference type="GO" id="GO:0006508">
    <property type="term" value="P:proteolysis"/>
    <property type="evidence" value="ECO:0007669"/>
    <property type="project" value="UniProtKB-KW"/>
</dbReference>
<keyword evidence="8" id="KW-0732">Signal</keyword>
<comment type="caution">
    <text evidence="19">The sequence shown here is derived from an EMBL/GenBank/DDBJ whole genome shotgun (WGS) entry which is preliminary data.</text>
</comment>
<dbReference type="Gene3D" id="2.40.10.120">
    <property type="match status" value="1"/>
</dbReference>
<evidence type="ECO:0000256" key="15">
    <source>
        <dbReference type="PIRSR" id="PIRSR611782-1"/>
    </source>
</evidence>
<feature type="active site" description="Charge relay system" evidence="15">
    <location>
        <position position="164"/>
    </location>
</feature>
<sequence length="502" mass="52115">MLAGCGGSDSQSGKQQADAAKPTKAEKQNDGGDQPLVSGLPDFTRLVKQVSPAVVNISALPPRAQPPGKNAGSGGSTAPQGQGDALRDWLHRFFGDDDQGNGPAPPQMPDDSEHVSLGSGFIISPNGYILTNRHVIAGAGQIVVKLNDRRQLIAKVVGADPDSDVAVLKVKADHLPTVKIGDPNKLDVGAWVVAIGSPFGFETSVTAGIVSAKGRSLADDQYVPFLQTDVAINPGNSGGPLFNMAGQVVGINSQIYSQTGGYQGVSFAIPIDIAMKVAKQLRTTGHVTRGWLGVQIQNVDRELAQSFKLQRPEGALVTQILKGSPASKADIDVGDVILSFNGHTVDSASDLPPLVASIAPGEKAKLKILRDGKTRTEQVTIAALPARLQGGQGGSGTPNGQSKPDEPPFGLTLQSLNTKQRRALGLDRGGVRVTDVAPGPAAEAGLQPGDVILSVGSTDVEDRQSLLDALRQAHGPVALLVLRGGVRLYLPMQTQAPDKKGG</sequence>
<evidence type="ECO:0000256" key="8">
    <source>
        <dbReference type="ARBA" id="ARBA00022729"/>
    </source>
</evidence>
<dbReference type="Gene3D" id="2.30.42.10">
    <property type="match status" value="2"/>
</dbReference>
<feature type="active site" description="Charge relay system" evidence="15">
    <location>
        <position position="237"/>
    </location>
</feature>
<keyword evidence="20" id="KW-1185">Reference proteome</keyword>
<feature type="compositionally biased region" description="Basic and acidic residues" evidence="17">
    <location>
        <begin position="85"/>
        <end position="95"/>
    </location>
</feature>
<dbReference type="PATRIC" id="fig|1304275.5.peg.2597"/>
<evidence type="ECO:0000313" key="20">
    <source>
        <dbReference type="Proteomes" id="UP000028302"/>
    </source>
</evidence>
<feature type="region of interest" description="Disordered" evidence="17">
    <location>
        <begin position="1"/>
        <end position="40"/>
    </location>
</feature>
<dbReference type="InterPro" id="IPR001940">
    <property type="entry name" value="Peptidase_S1C"/>
</dbReference>
<evidence type="ECO:0000256" key="17">
    <source>
        <dbReference type="SAM" id="MobiDB-lite"/>
    </source>
</evidence>
<evidence type="ECO:0000256" key="11">
    <source>
        <dbReference type="ARBA" id="ARBA00022801"/>
    </source>
</evidence>
<evidence type="ECO:0000259" key="18">
    <source>
        <dbReference type="PROSITE" id="PS50106"/>
    </source>
</evidence>
<dbReference type="FunFam" id="2.40.10.120:FF:000007">
    <property type="entry name" value="Periplasmic serine endoprotease DegP-like"/>
    <property type="match status" value="1"/>
</dbReference>
<dbReference type="InterPro" id="IPR011782">
    <property type="entry name" value="Pept_S1C_Do"/>
</dbReference>
<feature type="binding site" evidence="16">
    <location>
        <position position="164"/>
    </location>
    <ligand>
        <name>substrate</name>
    </ligand>
</feature>
<dbReference type="GO" id="GO:0004252">
    <property type="term" value="F:serine-type endopeptidase activity"/>
    <property type="evidence" value="ECO:0007669"/>
    <property type="project" value="InterPro"/>
</dbReference>
<evidence type="ECO:0000256" key="10">
    <source>
        <dbReference type="ARBA" id="ARBA00022764"/>
    </source>
</evidence>
<evidence type="ECO:0000256" key="2">
    <source>
        <dbReference type="ARBA" id="ARBA00002610"/>
    </source>
</evidence>
<feature type="binding site" evidence="16">
    <location>
        <position position="134"/>
    </location>
    <ligand>
        <name>substrate</name>
    </ligand>
</feature>
<dbReference type="EMBL" id="APNK01000020">
    <property type="protein sequence ID" value="KEZ76939.1"/>
    <property type="molecule type" value="Genomic_DNA"/>
</dbReference>
<dbReference type="InterPro" id="IPR001478">
    <property type="entry name" value="PDZ"/>
</dbReference>
<dbReference type="SMART" id="SM00228">
    <property type="entry name" value="PDZ"/>
    <property type="match status" value="2"/>
</dbReference>
<dbReference type="CDD" id="cd10839">
    <property type="entry name" value="cpPDZ1_DegP-like"/>
    <property type="match status" value="1"/>
</dbReference>
<evidence type="ECO:0000256" key="3">
    <source>
        <dbReference type="ARBA" id="ARBA00004418"/>
    </source>
</evidence>
<evidence type="ECO:0000256" key="12">
    <source>
        <dbReference type="ARBA" id="ARBA00022825"/>
    </source>
</evidence>
<evidence type="ECO:0000256" key="1">
    <source>
        <dbReference type="ARBA" id="ARBA00001772"/>
    </source>
</evidence>
<dbReference type="SUPFAM" id="SSF50156">
    <property type="entry name" value="PDZ domain-like"/>
    <property type="match status" value="2"/>
</dbReference>
<dbReference type="GO" id="GO:0042597">
    <property type="term" value="C:periplasmic space"/>
    <property type="evidence" value="ECO:0007669"/>
    <property type="project" value="UniProtKB-SubCell"/>
</dbReference>
<dbReference type="Pfam" id="PF13365">
    <property type="entry name" value="Trypsin_2"/>
    <property type="match status" value="1"/>
</dbReference>
<dbReference type="InterPro" id="IPR009003">
    <property type="entry name" value="Peptidase_S1_PA"/>
</dbReference>
<dbReference type="Proteomes" id="UP000028302">
    <property type="component" value="Unassembled WGS sequence"/>
</dbReference>
<dbReference type="NCBIfam" id="TIGR02037">
    <property type="entry name" value="degP_htrA_DO"/>
    <property type="match status" value="1"/>
</dbReference>
<keyword evidence="13" id="KW-0346">Stress response</keyword>
<comment type="similarity">
    <text evidence="4">Belongs to the peptidase S1C family.</text>
</comment>
<keyword evidence="11" id="KW-0378">Hydrolase</keyword>
<comment type="catalytic activity">
    <reaction evidence="1">
        <text>Acts on substrates that are at least partially unfolded. The cleavage site P1 residue is normally between a pair of hydrophobic residues, such as Val-|-Val.</text>
        <dbReference type="EC" id="3.4.21.107"/>
    </reaction>
</comment>
<dbReference type="InterPro" id="IPR041489">
    <property type="entry name" value="PDZ_6"/>
</dbReference>
<evidence type="ECO:0000256" key="7">
    <source>
        <dbReference type="ARBA" id="ARBA00022670"/>
    </source>
</evidence>
<evidence type="ECO:0000256" key="5">
    <source>
        <dbReference type="ARBA" id="ARBA00013035"/>
    </source>
</evidence>
<keyword evidence="9" id="KW-0677">Repeat</keyword>